<dbReference type="InterPro" id="IPR038695">
    <property type="entry name" value="Saro_0823-like_sf"/>
</dbReference>
<keyword evidence="3" id="KW-1185">Reference proteome</keyword>
<dbReference type="InterPro" id="IPR003795">
    <property type="entry name" value="DUF192"/>
</dbReference>
<evidence type="ECO:0000313" key="2">
    <source>
        <dbReference type="EMBL" id="MET3612560.1"/>
    </source>
</evidence>
<dbReference type="Pfam" id="PF02643">
    <property type="entry name" value="DUF192"/>
    <property type="match status" value="1"/>
</dbReference>
<dbReference type="EMBL" id="JBEPMB010000001">
    <property type="protein sequence ID" value="MET3612560.1"/>
    <property type="molecule type" value="Genomic_DNA"/>
</dbReference>
<dbReference type="Gene3D" id="2.60.120.1140">
    <property type="entry name" value="Protein of unknown function DUF192"/>
    <property type="match status" value="1"/>
</dbReference>
<sequence length="162" mass="17563">MRFLSIFHRLAGALCTLMIVVLVSLPAVAEDLPVSVLKITGHDGKLHDFKVEVAASAQTRATGLMNRTSLAEGKGMIFIFPQPKTVMMWMKDTLIPLDMFFIDSEGKIFNIAENAKPMDETIIPSRGLAAYVLELAGGEAQRLKLSPGDKVSGASLAFKAKN</sequence>
<reference evidence="2 3" key="1">
    <citation type="submission" date="2024-06" db="EMBL/GenBank/DDBJ databases">
        <title>Genomic Encyclopedia of Type Strains, Phase IV (KMG-IV): sequencing the most valuable type-strain genomes for metagenomic binning, comparative biology and taxonomic classification.</title>
        <authorList>
            <person name="Goeker M."/>
        </authorList>
    </citation>
    <scope>NUCLEOTIDE SEQUENCE [LARGE SCALE GENOMIC DNA]</scope>
    <source>
        <strain evidence="2 3">DSM 29780</strain>
    </source>
</reference>
<name>A0ABV2IXQ8_9HYPH</name>
<dbReference type="Proteomes" id="UP001549047">
    <property type="component" value="Unassembled WGS sequence"/>
</dbReference>
<evidence type="ECO:0000256" key="1">
    <source>
        <dbReference type="SAM" id="SignalP"/>
    </source>
</evidence>
<organism evidence="2 3">
    <name type="scientific">Rhizobium aquaticum</name>
    <dbReference type="NCBI Taxonomy" id="1549636"/>
    <lineage>
        <taxon>Bacteria</taxon>
        <taxon>Pseudomonadati</taxon>
        <taxon>Pseudomonadota</taxon>
        <taxon>Alphaproteobacteria</taxon>
        <taxon>Hyphomicrobiales</taxon>
        <taxon>Rhizobiaceae</taxon>
        <taxon>Rhizobium/Agrobacterium group</taxon>
        <taxon>Rhizobium</taxon>
    </lineage>
</organism>
<feature type="chain" id="PRO_5046043081" evidence="1">
    <location>
        <begin position="30"/>
        <end position="162"/>
    </location>
</feature>
<dbReference type="PANTHER" id="PTHR37953">
    <property type="entry name" value="UPF0127 PROTEIN MJ1496"/>
    <property type="match status" value="1"/>
</dbReference>
<dbReference type="PANTHER" id="PTHR37953:SF1">
    <property type="entry name" value="UPF0127 PROTEIN MJ1496"/>
    <property type="match status" value="1"/>
</dbReference>
<keyword evidence="1" id="KW-0732">Signal</keyword>
<evidence type="ECO:0000313" key="3">
    <source>
        <dbReference type="Proteomes" id="UP001549047"/>
    </source>
</evidence>
<feature type="signal peptide" evidence="1">
    <location>
        <begin position="1"/>
        <end position="29"/>
    </location>
</feature>
<dbReference type="RefSeq" id="WP_354555124.1">
    <property type="nucleotide sequence ID" value="NZ_JBEPMB010000001.1"/>
</dbReference>
<gene>
    <name evidence="2" type="ORF">ABID16_000865</name>
</gene>
<comment type="caution">
    <text evidence="2">The sequence shown here is derived from an EMBL/GenBank/DDBJ whole genome shotgun (WGS) entry which is preliminary data.</text>
</comment>
<proteinExistence type="predicted"/>
<accession>A0ABV2IXQ8</accession>
<protein>
    <submittedName>
        <fullName evidence="2">Uncharacterized membrane protein (UPF0127 family)</fullName>
    </submittedName>
</protein>